<dbReference type="OrthoDB" id="9805121at2"/>
<dbReference type="AlphaFoldDB" id="A0A290QBB0"/>
<evidence type="ECO:0000313" key="3">
    <source>
        <dbReference type="EMBL" id="ATC65985.1"/>
    </source>
</evidence>
<dbReference type="Proteomes" id="UP000217265">
    <property type="component" value="Chromosome"/>
</dbReference>
<accession>A0A290QBB0</accession>
<proteinExistence type="predicted"/>
<evidence type="ECO:0000313" key="4">
    <source>
        <dbReference type="Proteomes" id="UP000217265"/>
    </source>
</evidence>
<dbReference type="InterPro" id="IPR022156">
    <property type="entry name" value="Uncharacterised_YfbK_N"/>
</dbReference>
<evidence type="ECO:0000259" key="1">
    <source>
        <dbReference type="Pfam" id="PF12034"/>
    </source>
</evidence>
<dbReference type="EMBL" id="CP023344">
    <property type="protein sequence ID" value="ATC65985.1"/>
    <property type="molecule type" value="Genomic_DNA"/>
</dbReference>
<organism evidence="3 4">
    <name type="scientific">Nibricoccus aquaticus</name>
    <dbReference type="NCBI Taxonomy" id="2576891"/>
    <lineage>
        <taxon>Bacteria</taxon>
        <taxon>Pseudomonadati</taxon>
        <taxon>Verrucomicrobiota</taxon>
        <taxon>Opitutia</taxon>
        <taxon>Opitutales</taxon>
        <taxon>Opitutaceae</taxon>
        <taxon>Nibricoccus</taxon>
    </lineage>
</organism>
<feature type="domain" description="Uncharacterized protein YfbK C-terminal" evidence="1">
    <location>
        <begin position="122"/>
        <end position="298"/>
    </location>
</feature>
<dbReference type="Pfam" id="PF12034">
    <property type="entry name" value="YfbK_C"/>
    <property type="match status" value="1"/>
</dbReference>
<keyword evidence="4" id="KW-1185">Reference proteome</keyword>
<evidence type="ECO:0000259" key="2">
    <source>
        <dbReference type="Pfam" id="PF12450"/>
    </source>
</evidence>
<dbReference type="InterPro" id="IPR021908">
    <property type="entry name" value="YfbK_C"/>
</dbReference>
<feature type="domain" description="Uncharacterised protein YfbK N-terminal" evidence="2">
    <location>
        <begin position="21"/>
        <end position="103"/>
    </location>
</feature>
<name>A0A290QBB0_9BACT</name>
<gene>
    <name evidence="3" type="ORF">CMV30_04350</name>
</gene>
<sequence>MGASDGASAGGENAGGAVAGDFARVQSAPLSSFAADVDTEGYAKVRRYLDDGRLPPRDAVRVEEMVNYFNYRYAAPAKGEGEPFAASMEIATAPWNPAHRLVRIGVKGREAAGEGQPGGAAVTIAKDMALEVEFNPAVAQAYRLIGYENRPESTEAAGNDRGDAGEIGAGHTVTALYEIVPVDVAGGGVEAAPKEASSLREPQEELLTLKIRFTEPLVDVSRKMEIPVIDTGAAFEAASKDFKFAAAVASLGMMLRESSHTVASDYDRVISWAEAGKGEDADGKRGEFIELVKKARTLSAE</sequence>
<dbReference type="Pfam" id="PF12450">
    <property type="entry name" value="vWF_A"/>
    <property type="match status" value="1"/>
</dbReference>
<reference evidence="3 4" key="1">
    <citation type="submission" date="2017-09" db="EMBL/GenBank/DDBJ databases">
        <title>Complete genome sequence of Verrucomicrobial strain HZ-65, isolated from freshwater.</title>
        <authorList>
            <person name="Choi A."/>
        </authorList>
    </citation>
    <scope>NUCLEOTIDE SEQUENCE [LARGE SCALE GENOMIC DNA]</scope>
    <source>
        <strain evidence="3 4">HZ-65</strain>
    </source>
</reference>
<dbReference type="KEGG" id="vbh:CMV30_04350"/>
<protein>
    <submittedName>
        <fullName evidence="3">Uncharacterized protein</fullName>
    </submittedName>
</protein>